<dbReference type="InterPro" id="IPR006764">
    <property type="entry name" value="SAM_dep_MeTrfase_SAV2177_type"/>
</dbReference>
<gene>
    <name evidence="1" type="ORF">Acy02nite_86360</name>
</gene>
<dbReference type="InterPro" id="IPR029063">
    <property type="entry name" value="SAM-dependent_MTases_sf"/>
</dbReference>
<dbReference type="SUPFAM" id="SSF53335">
    <property type="entry name" value="S-adenosyl-L-methionine-dependent methyltransferases"/>
    <property type="match status" value="1"/>
</dbReference>
<evidence type="ECO:0008006" key="3">
    <source>
        <dbReference type="Google" id="ProtNLM"/>
    </source>
</evidence>
<reference evidence="1" key="1">
    <citation type="submission" date="2021-01" db="EMBL/GenBank/DDBJ databases">
        <title>Whole genome shotgun sequence of Actinoplanes cyaneus NBRC 14990.</title>
        <authorList>
            <person name="Komaki H."/>
            <person name="Tamura T."/>
        </authorList>
    </citation>
    <scope>NUCLEOTIDE SEQUENCE</scope>
    <source>
        <strain evidence="1">NBRC 14990</strain>
    </source>
</reference>
<dbReference type="Pfam" id="PF04672">
    <property type="entry name" value="Methyltransf_19"/>
    <property type="match status" value="1"/>
</dbReference>
<comment type="caution">
    <text evidence="1">The sequence shown here is derived from an EMBL/GenBank/DDBJ whole genome shotgun (WGS) entry which is preliminary data.</text>
</comment>
<evidence type="ECO:0000313" key="1">
    <source>
        <dbReference type="EMBL" id="GID70755.1"/>
    </source>
</evidence>
<dbReference type="Proteomes" id="UP000619479">
    <property type="component" value="Unassembled WGS sequence"/>
</dbReference>
<evidence type="ECO:0000313" key="2">
    <source>
        <dbReference type="Proteomes" id="UP000619479"/>
    </source>
</evidence>
<sequence length="268" mass="29125">MTGDSSRLNTDVPHPARRYNYWLGGKDHFAADRASGDEIEKAFPGARLAVRANRDALGRMVTYLAGEAGVRQFLDIGTGLPTADNTHEVAQRIAPDSRVVYVDNDPLVLTHARALLTSSPQGRTAYIEADLNDPEAILDHPQLREVLDLGKPVAVMLIAVAHFVHGAGAAKPLIDALLAPLAPGSHLALTHATTDLMTPEDRQAYMKLLESGRLDVWPRDQQEIARLFEGMELVEPGIVVGTRWRRADQPGDLAPADAGFWAALARKP</sequence>
<name>A0A919IR87_9ACTN</name>
<dbReference type="EMBL" id="BOMH01000081">
    <property type="protein sequence ID" value="GID70755.1"/>
    <property type="molecule type" value="Genomic_DNA"/>
</dbReference>
<protein>
    <recommendedName>
        <fullName evidence="3">SAM-dependent methyltransferase</fullName>
    </recommendedName>
</protein>
<dbReference type="PIRSF" id="PIRSF017393">
    <property type="entry name" value="MTase_SAV2177"/>
    <property type="match status" value="1"/>
</dbReference>
<keyword evidence="2" id="KW-1185">Reference proteome</keyword>
<dbReference type="Gene3D" id="3.40.50.150">
    <property type="entry name" value="Vaccinia Virus protein VP39"/>
    <property type="match status" value="1"/>
</dbReference>
<dbReference type="AlphaFoldDB" id="A0A919IR87"/>
<proteinExistence type="predicted"/>
<dbReference type="RefSeq" id="WP_203755005.1">
    <property type="nucleotide sequence ID" value="NZ_BAAAUC010000134.1"/>
</dbReference>
<accession>A0A919IR87</accession>
<organism evidence="1 2">
    <name type="scientific">Actinoplanes cyaneus</name>
    <dbReference type="NCBI Taxonomy" id="52696"/>
    <lineage>
        <taxon>Bacteria</taxon>
        <taxon>Bacillati</taxon>
        <taxon>Actinomycetota</taxon>
        <taxon>Actinomycetes</taxon>
        <taxon>Micromonosporales</taxon>
        <taxon>Micromonosporaceae</taxon>
        <taxon>Actinoplanes</taxon>
    </lineage>
</organism>